<keyword evidence="2" id="KW-1185">Reference proteome</keyword>
<dbReference type="Proteomes" id="UP000039046">
    <property type="component" value="Unassembled WGS sequence"/>
</dbReference>
<dbReference type="HOGENOM" id="CLU_059039_1_0_1"/>
<name>A0A0A1TND9_9HYPO</name>
<reference evidence="1 2" key="1">
    <citation type="journal article" date="2015" name="Genome Announc.">
        <title>Draft Genome Sequence and Gene Annotation of the Entomopathogenic Fungus Verticillium hemipterigenum.</title>
        <authorList>
            <person name="Horn F."/>
            <person name="Habel A."/>
            <person name="Scharf D.H."/>
            <person name="Dworschak J."/>
            <person name="Brakhage A.A."/>
            <person name="Guthke R."/>
            <person name="Hertweck C."/>
            <person name="Linde J."/>
        </authorList>
    </citation>
    <scope>NUCLEOTIDE SEQUENCE [LARGE SCALE GENOMIC DNA]</scope>
</reference>
<dbReference type="EMBL" id="CDHN01000005">
    <property type="protein sequence ID" value="CEJ92733.1"/>
    <property type="molecule type" value="Genomic_DNA"/>
</dbReference>
<evidence type="ECO:0000313" key="1">
    <source>
        <dbReference type="EMBL" id="CEJ92733.1"/>
    </source>
</evidence>
<organism evidence="1 2">
    <name type="scientific">[Torrubiella] hemipterigena</name>
    <dbReference type="NCBI Taxonomy" id="1531966"/>
    <lineage>
        <taxon>Eukaryota</taxon>
        <taxon>Fungi</taxon>
        <taxon>Dikarya</taxon>
        <taxon>Ascomycota</taxon>
        <taxon>Pezizomycotina</taxon>
        <taxon>Sordariomycetes</taxon>
        <taxon>Hypocreomycetidae</taxon>
        <taxon>Hypocreales</taxon>
        <taxon>Clavicipitaceae</taxon>
        <taxon>Clavicipitaceae incertae sedis</taxon>
        <taxon>'Torrubiella' clade</taxon>
    </lineage>
</organism>
<dbReference type="OrthoDB" id="5429716at2759"/>
<proteinExistence type="predicted"/>
<dbReference type="AlphaFoldDB" id="A0A0A1TND9"/>
<protein>
    <submittedName>
        <fullName evidence="1">Uncharacterized protein</fullName>
    </submittedName>
</protein>
<accession>A0A0A1TND9</accession>
<gene>
    <name evidence="1" type="ORF">VHEMI08365</name>
</gene>
<sequence>MITSSPVLGYSATNIGALTTTFTPPATCTDASKSIGNQLVLSTLDGLTFPVRQDCNPSPATACFPNGAAYAKIITDDLSPFVPYYSPAINCPAGWSTIAVADAANKTVSGFLQPSPASDKNVTEDVGYFYGRDFVKHLEDKETLVVCCPSGYTHAAHALFGCEKTIGTKGSFPAITGQCSYANESAGFKTIATLTSDGGYLVQPTEPPVYTTVPLNVSDDAPVIAVANAIYMVHKDSDKSSAPSMKLGAVSASVLALSLLFTMW</sequence>
<evidence type="ECO:0000313" key="2">
    <source>
        <dbReference type="Proteomes" id="UP000039046"/>
    </source>
</evidence>